<comment type="caution">
    <text evidence="2">The sequence shown here is derived from an EMBL/GenBank/DDBJ whole genome shotgun (WGS) entry which is preliminary data.</text>
</comment>
<evidence type="ECO:0000256" key="1">
    <source>
        <dbReference type="SAM" id="MobiDB-lite"/>
    </source>
</evidence>
<protein>
    <submittedName>
        <fullName evidence="2">Uncharacterized protein</fullName>
    </submittedName>
</protein>
<dbReference type="OrthoDB" id="166575at2759"/>
<dbReference type="EMBL" id="LNFO01001536">
    <property type="protein sequence ID" value="KUF90611.1"/>
    <property type="molecule type" value="Genomic_DNA"/>
</dbReference>
<dbReference type="Proteomes" id="UP000052943">
    <property type="component" value="Unassembled WGS sequence"/>
</dbReference>
<dbReference type="AlphaFoldDB" id="A0A0W8D2I3"/>
<feature type="compositionally biased region" description="Low complexity" evidence="1">
    <location>
        <begin position="17"/>
        <end position="27"/>
    </location>
</feature>
<organism evidence="2 3">
    <name type="scientific">Phytophthora nicotianae</name>
    <name type="common">Potato buckeye rot agent</name>
    <name type="synonym">Phytophthora parasitica</name>
    <dbReference type="NCBI Taxonomy" id="4792"/>
    <lineage>
        <taxon>Eukaryota</taxon>
        <taxon>Sar</taxon>
        <taxon>Stramenopiles</taxon>
        <taxon>Oomycota</taxon>
        <taxon>Peronosporomycetes</taxon>
        <taxon>Peronosporales</taxon>
        <taxon>Peronosporaceae</taxon>
        <taxon>Phytophthora</taxon>
    </lineage>
</organism>
<gene>
    <name evidence="2" type="ORF">AM587_10017100</name>
</gene>
<evidence type="ECO:0000313" key="3">
    <source>
        <dbReference type="Proteomes" id="UP000052943"/>
    </source>
</evidence>
<name>A0A0W8D2I3_PHYNI</name>
<feature type="region of interest" description="Disordered" evidence="1">
    <location>
        <begin position="12"/>
        <end position="32"/>
    </location>
</feature>
<reference evidence="2 3" key="1">
    <citation type="submission" date="2015-11" db="EMBL/GenBank/DDBJ databases">
        <title>Genomes and virulence difference between two physiological races of Phytophthora nicotianae.</title>
        <authorList>
            <person name="Liu H."/>
            <person name="Ma X."/>
            <person name="Yu H."/>
            <person name="Fang D."/>
            <person name="Li Y."/>
            <person name="Wang X."/>
            <person name="Wang W."/>
            <person name="Dong Y."/>
            <person name="Xiao B."/>
        </authorList>
    </citation>
    <scope>NUCLEOTIDE SEQUENCE [LARGE SCALE GENOMIC DNA]</scope>
    <source>
        <strain evidence="3">race 0</strain>
    </source>
</reference>
<sequence length="158" mass="17324">MHCWWFCESVERREGGPSTSPNSASSAAPPPRVTMLTPSVLHALSKQRKRTTGEPNTKMADKARWLLLAHLPSFAKSNHLKNHPPFVMPLSSIVAAVSTNPGTMAVMPMVLASAGITSYARYTAAHTHDESKASADDIEHEREEHLHQHVALAWKGAR</sequence>
<accession>A0A0W8D2I3</accession>
<proteinExistence type="predicted"/>
<evidence type="ECO:0000313" key="2">
    <source>
        <dbReference type="EMBL" id="KUF90611.1"/>
    </source>
</evidence>